<dbReference type="GO" id="GO:0004803">
    <property type="term" value="F:transposase activity"/>
    <property type="evidence" value="ECO:0007669"/>
    <property type="project" value="InterPro"/>
</dbReference>
<dbReference type="InterPro" id="IPR002559">
    <property type="entry name" value="Transposase_11"/>
</dbReference>
<protein>
    <submittedName>
        <fullName evidence="2">IS4 family transposase</fullName>
    </submittedName>
</protein>
<evidence type="ECO:0000259" key="1">
    <source>
        <dbReference type="Pfam" id="PF01609"/>
    </source>
</evidence>
<dbReference type="InterPro" id="IPR047952">
    <property type="entry name" value="Transpos_IS4"/>
</dbReference>
<dbReference type="EMBL" id="CP155447">
    <property type="protein sequence ID" value="XBH07260.1"/>
    <property type="molecule type" value="Genomic_DNA"/>
</dbReference>
<gene>
    <name evidence="2" type="ORF">V5E97_14810</name>
</gene>
<proteinExistence type="predicted"/>
<dbReference type="RefSeq" id="WP_406700103.1">
    <property type="nucleotide sequence ID" value="NZ_CP155447.1"/>
</dbReference>
<dbReference type="PANTHER" id="PTHR37529:SF1">
    <property type="entry name" value="TRANSPOSASE INSG FOR INSERTION SEQUENCE ELEMENT IS4-RELATED"/>
    <property type="match status" value="1"/>
</dbReference>
<accession>A0AAU7CQ90</accession>
<feature type="domain" description="Transposase IS4-like" evidence="1">
    <location>
        <begin position="111"/>
        <end position="367"/>
    </location>
</feature>
<dbReference type="GO" id="GO:0003677">
    <property type="term" value="F:DNA binding"/>
    <property type="evidence" value="ECO:0007669"/>
    <property type="project" value="InterPro"/>
</dbReference>
<sequence length="450" mass="51071">MHHRIDTIVTQIRQDIALHLAPESIFEACRSVGHTWRQCVLTPPAILHWFVIQVIHGNTALTHISLFSGRSFTATAYCQARRFLPLVVFQTVLRNLLKGLVPDTQTQGLWRGHRTWLVDGSSFSMPDTPELQAKFGQPGNQSPGCGFPVAKILALFHAGTGLLLDVVAAPLRTHDMSQVGGIHPTLQADDIMVVDRGLSSYAHVAMLSRRLVHAVFRMHQRQIVDFTPGRPHFHLGEKNTQKGLPRSRWLRGLGMLDQVVEWFKPVDAPEWMTAEEYAALPDTLVVRELRYDVGRPGFRTKSVTLVTTLLDAELYPLEALAKLYGMRWRVELNLRHLKQTMKMDVLKCMTTEGVLKELAVYAILYNLACLVMMEAAKRQKVAVERISFIDALRWLMQAEPGDELPELIVNPDRPDRVEPRVKKRRPKQYPLMKKPRAELRNDLMGQGVIS</sequence>
<dbReference type="PANTHER" id="PTHR37529">
    <property type="entry name" value="TRANSPOSASE INSG FOR INSERTION SEQUENCE ELEMENT IS4-RELATED"/>
    <property type="match status" value="1"/>
</dbReference>
<dbReference type="Pfam" id="PF01609">
    <property type="entry name" value="DDE_Tnp_1"/>
    <property type="match status" value="1"/>
</dbReference>
<dbReference type="InterPro" id="IPR012337">
    <property type="entry name" value="RNaseH-like_sf"/>
</dbReference>
<reference evidence="2" key="1">
    <citation type="submission" date="2024-05" db="EMBL/GenBank/DDBJ databases">
        <title>Planctomycetes of the genus Singulisphaera possess chitinolytic capabilities.</title>
        <authorList>
            <person name="Ivanova A."/>
        </authorList>
    </citation>
    <scope>NUCLEOTIDE SEQUENCE</scope>
    <source>
        <strain evidence="2">Ch08T</strain>
    </source>
</reference>
<dbReference type="AlphaFoldDB" id="A0AAU7CQ90"/>
<dbReference type="SUPFAM" id="SSF53098">
    <property type="entry name" value="Ribonuclease H-like"/>
    <property type="match status" value="1"/>
</dbReference>
<name>A0AAU7CQ90_9BACT</name>
<organism evidence="2">
    <name type="scientific">Singulisphaera sp. Ch08</name>
    <dbReference type="NCBI Taxonomy" id="3120278"/>
    <lineage>
        <taxon>Bacteria</taxon>
        <taxon>Pseudomonadati</taxon>
        <taxon>Planctomycetota</taxon>
        <taxon>Planctomycetia</taxon>
        <taxon>Isosphaerales</taxon>
        <taxon>Isosphaeraceae</taxon>
        <taxon>Singulisphaera</taxon>
    </lineage>
</organism>
<dbReference type="NCBIfam" id="NF033592">
    <property type="entry name" value="transpos_IS4_1"/>
    <property type="match status" value="1"/>
</dbReference>
<dbReference type="GO" id="GO:0006313">
    <property type="term" value="P:DNA transposition"/>
    <property type="evidence" value="ECO:0007669"/>
    <property type="project" value="InterPro"/>
</dbReference>
<evidence type="ECO:0000313" key="2">
    <source>
        <dbReference type="EMBL" id="XBH07260.1"/>
    </source>
</evidence>